<feature type="domain" description="Penicillin-binding protein transpeptidase" evidence="1">
    <location>
        <begin position="156"/>
        <end position="482"/>
    </location>
</feature>
<dbReference type="Gene3D" id="3.90.1310.10">
    <property type="entry name" value="Penicillin-binding protein 2a (Domain 2)"/>
    <property type="match status" value="1"/>
</dbReference>
<gene>
    <name evidence="3" type="ORF">MNBD_ACTINO02-1653</name>
</gene>
<dbReference type="GO" id="GO:0008658">
    <property type="term" value="F:penicillin binding"/>
    <property type="evidence" value="ECO:0007669"/>
    <property type="project" value="InterPro"/>
</dbReference>
<dbReference type="GO" id="GO:0016757">
    <property type="term" value="F:glycosyltransferase activity"/>
    <property type="evidence" value="ECO:0007669"/>
    <property type="project" value="UniProtKB-KW"/>
</dbReference>
<evidence type="ECO:0000259" key="2">
    <source>
        <dbReference type="Pfam" id="PF21922"/>
    </source>
</evidence>
<sequence length="490" mass="51277">MNPPIRRLALLMFISFALLVAAATYQQLIAGPDYRDDPRNLRVAAARLGRERGTIITRDGAVVAESIQDPNDPTVFRRSYPYGKLYAHVVGYDSLLFGTTGLEASRSEDLTSERDATISGVLSALFGDDLRPKGLRLTIDNNLQQIAAAALGEQRGAVIAIDPATGAILALVSTPSFDPNTLIGPGAASAGQALDDDAATPLLNRATSQSYPPGSVFKIITLAAALQNGVANPATIFDDPSALDLPGSTAVIRNFSRNRCTAGESVNLEDAFIRSCNTIFAQLGIDVGPDALIGQAEDFGFNQDVPFELQTLASAIPPANTFEFNDAALAQTAIGQRDVQATPLQMLMAVAAIANGGEIMVPYVVEEVFTAEADVVSRTEPRVWLEAVGRPTADTVAALMERVVTSGTGRRAAVPNIRIAGKTGTAEVPESSPHAWFLGFGPVAPNPGENQIAIVVLVESGGDIGESATGGALAAPIAQQVLAAFFGIPE</sequence>
<feature type="domain" description="Penicillin binding protein A dimerisation" evidence="2">
    <location>
        <begin position="52"/>
        <end position="126"/>
    </location>
</feature>
<reference evidence="3" key="1">
    <citation type="submission" date="2018-06" db="EMBL/GenBank/DDBJ databases">
        <authorList>
            <person name="Zhirakovskaya E."/>
        </authorList>
    </citation>
    <scope>NUCLEOTIDE SEQUENCE</scope>
</reference>
<keyword evidence="3" id="KW-0328">Glycosyltransferase</keyword>
<dbReference type="Gene3D" id="3.40.710.10">
    <property type="entry name" value="DD-peptidase/beta-lactamase superfamily"/>
    <property type="match status" value="1"/>
</dbReference>
<dbReference type="InterPro" id="IPR050515">
    <property type="entry name" value="Beta-lactam/transpept"/>
</dbReference>
<evidence type="ECO:0000313" key="3">
    <source>
        <dbReference type="EMBL" id="VAW08953.1"/>
    </source>
</evidence>
<dbReference type="Pfam" id="PF00905">
    <property type="entry name" value="Transpeptidase"/>
    <property type="match status" value="1"/>
</dbReference>
<keyword evidence="3" id="KW-0132">Cell division</keyword>
<keyword evidence="3" id="KW-0131">Cell cycle</keyword>
<organism evidence="3">
    <name type="scientific">hydrothermal vent metagenome</name>
    <dbReference type="NCBI Taxonomy" id="652676"/>
    <lineage>
        <taxon>unclassified sequences</taxon>
        <taxon>metagenomes</taxon>
        <taxon>ecological metagenomes</taxon>
    </lineage>
</organism>
<dbReference type="PANTHER" id="PTHR30627:SF24">
    <property type="entry name" value="PENICILLIN-BINDING PROTEIN 4B"/>
    <property type="match status" value="1"/>
</dbReference>
<dbReference type="InterPro" id="IPR012338">
    <property type="entry name" value="Beta-lactam/transpept-like"/>
</dbReference>
<dbReference type="InterPro" id="IPR054120">
    <property type="entry name" value="PBPA_dimer"/>
</dbReference>
<dbReference type="SUPFAM" id="SSF56519">
    <property type="entry name" value="Penicillin binding protein dimerisation domain"/>
    <property type="match status" value="1"/>
</dbReference>
<dbReference type="InterPro" id="IPR001460">
    <property type="entry name" value="PCN-bd_Tpept"/>
</dbReference>
<dbReference type="SUPFAM" id="SSF56601">
    <property type="entry name" value="beta-lactamase/transpeptidase-like"/>
    <property type="match status" value="1"/>
</dbReference>
<protein>
    <submittedName>
        <fullName evidence="3">Cell division protein FtsI [Peptidoglycan synthetase]</fullName>
        <ecNumber evidence="3">2.4.1.129</ecNumber>
    </submittedName>
</protein>
<accession>A0A3B0SYB8</accession>
<name>A0A3B0SYB8_9ZZZZ</name>
<keyword evidence="3" id="KW-0808">Transferase</keyword>
<dbReference type="PANTHER" id="PTHR30627">
    <property type="entry name" value="PEPTIDOGLYCAN D,D-TRANSPEPTIDASE"/>
    <property type="match status" value="1"/>
</dbReference>
<dbReference type="InterPro" id="IPR036138">
    <property type="entry name" value="PBP_dimer_sf"/>
</dbReference>
<dbReference type="GO" id="GO:0051301">
    <property type="term" value="P:cell division"/>
    <property type="evidence" value="ECO:0007669"/>
    <property type="project" value="UniProtKB-KW"/>
</dbReference>
<dbReference type="EC" id="2.4.1.129" evidence="3"/>
<dbReference type="EMBL" id="UOEK01000510">
    <property type="protein sequence ID" value="VAW08953.1"/>
    <property type="molecule type" value="Genomic_DNA"/>
</dbReference>
<evidence type="ECO:0000259" key="1">
    <source>
        <dbReference type="Pfam" id="PF00905"/>
    </source>
</evidence>
<dbReference type="AlphaFoldDB" id="A0A3B0SYB8"/>
<dbReference type="GO" id="GO:0005886">
    <property type="term" value="C:plasma membrane"/>
    <property type="evidence" value="ECO:0007669"/>
    <property type="project" value="TreeGrafter"/>
</dbReference>
<dbReference type="Pfam" id="PF21922">
    <property type="entry name" value="PBP_dimer_2"/>
    <property type="match status" value="1"/>
</dbReference>
<dbReference type="GO" id="GO:0071555">
    <property type="term" value="P:cell wall organization"/>
    <property type="evidence" value="ECO:0007669"/>
    <property type="project" value="TreeGrafter"/>
</dbReference>
<proteinExistence type="predicted"/>
<dbReference type="GO" id="GO:0071972">
    <property type="term" value="F:peptidoglycan L,D-transpeptidase activity"/>
    <property type="evidence" value="ECO:0007669"/>
    <property type="project" value="TreeGrafter"/>
</dbReference>